<evidence type="ECO:0000313" key="1">
    <source>
        <dbReference type="EMBL" id="CAB3985302.1"/>
    </source>
</evidence>
<dbReference type="PANTHER" id="PTHR24183">
    <property type="entry name" value="FIBRONECTIN TYPE 3 AND ANKYRIN REPEAT DOMAINS PROTEIN 1"/>
    <property type="match status" value="1"/>
</dbReference>
<dbReference type="Proteomes" id="UP001152795">
    <property type="component" value="Unassembled WGS sequence"/>
</dbReference>
<protein>
    <submittedName>
        <fullName evidence="1">Fibronectin type 3 and ankyrin repeat domains 1</fullName>
    </submittedName>
</protein>
<sequence>MTEIPRPDPPVVGKVTHNSIELYWDVNETHDEEKPVHGKIRYCVQEEEVAMRSTGFGNVYSGYAKSHVFEGLEPQTQYRYRLRKSNTAGDSAWSVIITVNTTRKPKTSEDLIKAVNQKDLAKVDAVLQELNQIAVDSPDKYGLSPLMTAAQQGSLEIVNKLLSYGADVKFQNSSGKDSLMLACFAGQLEIAKVLVKHGATWDSQDYSGSTALHWAVDGGNIEVVRWLLKKGCQVDVKDYTSGWTPLMRLAMLRGNIHIARLLIQHGANISSMDKDGKSVLMMASLNGELDLVKLLIYKGADFTLRSVHGKTALDFARAFDREKIVEYLDELWRAYKAKERRKHMDSWQEDEKYAQTVNLLKTARSMASAVDVTE</sequence>
<comment type="caution">
    <text evidence="1">The sequence shown here is derived from an EMBL/GenBank/DDBJ whole genome shotgun (WGS) entry which is preliminary data.</text>
</comment>
<dbReference type="CDD" id="cd00063">
    <property type="entry name" value="FN3"/>
    <property type="match status" value="1"/>
</dbReference>
<dbReference type="InterPro" id="IPR036116">
    <property type="entry name" value="FN3_sf"/>
</dbReference>
<evidence type="ECO:0000313" key="2">
    <source>
        <dbReference type="Proteomes" id="UP001152795"/>
    </source>
</evidence>
<dbReference type="SUPFAM" id="SSF48403">
    <property type="entry name" value="Ankyrin repeat"/>
    <property type="match status" value="1"/>
</dbReference>
<keyword evidence="2" id="KW-1185">Reference proteome</keyword>
<dbReference type="SMART" id="SM00060">
    <property type="entry name" value="FN3"/>
    <property type="match status" value="1"/>
</dbReference>
<dbReference type="PROSITE" id="PS50853">
    <property type="entry name" value="FN3"/>
    <property type="match status" value="1"/>
</dbReference>
<dbReference type="InterPro" id="IPR002110">
    <property type="entry name" value="Ankyrin_rpt"/>
</dbReference>
<dbReference type="InterPro" id="IPR036770">
    <property type="entry name" value="Ankyrin_rpt-contain_sf"/>
</dbReference>
<dbReference type="SUPFAM" id="SSF49265">
    <property type="entry name" value="Fibronectin type III"/>
    <property type="match status" value="1"/>
</dbReference>
<dbReference type="InterPro" id="IPR013783">
    <property type="entry name" value="Ig-like_fold"/>
</dbReference>
<dbReference type="PRINTS" id="PR01415">
    <property type="entry name" value="ANKYRIN"/>
</dbReference>
<reference evidence="1" key="1">
    <citation type="submission" date="2020-04" db="EMBL/GenBank/DDBJ databases">
        <authorList>
            <person name="Alioto T."/>
            <person name="Alioto T."/>
            <person name="Gomez Garrido J."/>
        </authorList>
    </citation>
    <scope>NUCLEOTIDE SEQUENCE</scope>
    <source>
        <strain evidence="1">A484AB</strain>
    </source>
</reference>
<dbReference type="PANTHER" id="PTHR24183:SF1">
    <property type="entry name" value="FIBRONECTIN TYPE 3 AND ANKYRIN REPEAT DOMAINS PROTEIN 1"/>
    <property type="match status" value="1"/>
</dbReference>
<organism evidence="1 2">
    <name type="scientific">Paramuricea clavata</name>
    <name type="common">Red gorgonian</name>
    <name type="synonym">Violescent sea-whip</name>
    <dbReference type="NCBI Taxonomy" id="317549"/>
    <lineage>
        <taxon>Eukaryota</taxon>
        <taxon>Metazoa</taxon>
        <taxon>Cnidaria</taxon>
        <taxon>Anthozoa</taxon>
        <taxon>Octocorallia</taxon>
        <taxon>Malacalcyonacea</taxon>
        <taxon>Plexauridae</taxon>
        <taxon>Paramuricea</taxon>
    </lineage>
</organism>
<dbReference type="PROSITE" id="PS50088">
    <property type="entry name" value="ANK_REPEAT"/>
    <property type="match status" value="5"/>
</dbReference>
<gene>
    <name evidence="1" type="ORF">PACLA_8A081028</name>
</gene>
<dbReference type="GO" id="GO:0042981">
    <property type="term" value="P:regulation of apoptotic process"/>
    <property type="evidence" value="ECO:0007669"/>
    <property type="project" value="TreeGrafter"/>
</dbReference>
<dbReference type="SMART" id="SM00248">
    <property type="entry name" value="ANK"/>
    <property type="match status" value="5"/>
</dbReference>
<dbReference type="AlphaFoldDB" id="A0A7D9HHZ2"/>
<dbReference type="PROSITE" id="PS50297">
    <property type="entry name" value="ANK_REP_REGION"/>
    <property type="match status" value="4"/>
</dbReference>
<name>A0A7D9HHZ2_PARCT</name>
<dbReference type="Pfam" id="PF12796">
    <property type="entry name" value="Ank_2"/>
    <property type="match status" value="2"/>
</dbReference>
<dbReference type="GO" id="GO:0005634">
    <property type="term" value="C:nucleus"/>
    <property type="evidence" value="ECO:0007669"/>
    <property type="project" value="TreeGrafter"/>
</dbReference>
<dbReference type="Gene3D" id="2.60.40.10">
    <property type="entry name" value="Immunoglobulins"/>
    <property type="match status" value="1"/>
</dbReference>
<dbReference type="Gene3D" id="1.25.40.20">
    <property type="entry name" value="Ankyrin repeat-containing domain"/>
    <property type="match status" value="2"/>
</dbReference>
<dbReference type="EMBL" id="CACRXK020000854">
    <property type="protein sequence ID" value="CAB3985302.1"/>
    <property type="molecule type" value="Genomic_DNA"/>
</dbReference>
<accession>A0A7D9HHZ2</accession>
<proteinExistence type="predicted"/>
<dbReference type="InterPro" id="IPR003961">
    <property type="entry name" value="FN3_dom"/>
</dbReference>